<feature type="domain" description="ABC transporter" evidence="4">
    <location>
        <begin position="2"/>
        <end position="230"/>
    </location>
</feature>
<dbReference type="PROSITE" id="PS50893">
    <property type="entry name" value="ABC_TRANSPORTER_2"/>
    <property type="match status" value="1"/>
</dbReference>
<dbReference type="EMBL" id="CP007139">
    <property type="protein sequence ID" value="AIE84950.1"/>
    <property type="molecule type" value="Genomic_DNA"/>
</dbReference>
<organism evidence="5 6">
    <name type="scientific">Fimbriimonas ginsengisoli Gsoil 348</name>
    <dbReference type="NCBI Taxonomy" id="661478"/>
    <lineage>
        <taxon>Bacteria</taxon>
        <taxon>Bacillati</taxon>
        <taxon>Armatimonadota</taxon>
        <taxon>Fimbriimonadia</taxon>
        <taxon>Fimbriimonadales</taxon>
        <taxon>Fimbriimonadaceae</taxon>
        <taxon>Fimbriimonas</taxon>
    </lineage>
</organism>
<dbReference type="Proteomes" id="UP000027982">
    <property type="component" value="Chromosome"/>
</dbReference>
<evidence type="ECO:0000313" key="6">
    <source>
        <dbReference type="Proteomes" id="UP000027982"/>
    </source>
</evidence>
<dbReference type="CDD" id="cd03230">
    <property type="entry name" value="ABC_DR_subfamily_A"/>
    <property type="match status" value="1"/>
</dbReference>
<protein>
    <submittedName>
        <fullName evidence="5">ABC transporter, ATP-binding protein</fullName>
    </submittedName>
</protein>
<dbReference type="InterPro" id="IPR027417">
    <property type="entry name" value="P-loop_NTPase"/>
</dbReference>
<name>A0A068NQB7_FIMGI</name>
<dbReference type="PANTHER" id="PTHR42939">
    <property type="entry name" value="ABC TRANSPORTER ATP-BINDING PROTEIN ALBC-RELATED"/>
    <property type="match status" value="1"/>
</dbReference>
<evidence type="ECO:0000256" key="3">
    <source>
        <dbReference type="ARBA" id="ARBA00022840"/>
    </source>
</evidence>
<dbReference type="SUPFAM" id="SSF52540">
    <property type="entry name" value="P-loop containing nucleoside triphosphate hydrolases"/>
    <property type="match status" value="1"/>
</dbReference>
<keyword evidence="6" id="KW-1185">Reference proteome</keyword>
<dbReference type="SMART" id="SM00382">
    <property type="entry name" value="AAA"/>
    <property type="match status" value="1"/>
</dbReference>
<proteinExistence type="predicted"/>
<dbReference type="InterPro" id="IPR003593">
    <property type="entry name" value="AAA+_ATPase"/>
</dbReference>
<keyword evidence="2" id="KW-0547">Nucleotide-binding</keyword>
<dbReference type="HOGENOM" id="CLU_000604_1_2_0"/>
<dbReference type="STRING" id="661478.OP10G_1582"/>
<dbReference type="OrthoDB" id="9804819at2"/>
<keyword evidence="1" id="KW-0813">Transport</keyword>
<dbReference type="InterPro" id="IPR003439">
    <property type="entry name" value="ABC_transporter-like_ATP-bd"/>
</dbReference>
<dbReference type="Gene3D" id="3.40.50.300">
    <property type="entry name" value="P-loop containing nucleotide triphosphate hydrolases"/>
    <property type="match status" value="1"/>
</dbReference>
<dbReference type="KEGG" id="fgi:OP10G_1582"/>
<keyword evidence="3 5" id="KW-0067">ATP-binding</keyword>
<dbReference type="GO" id="GO:0005524">
    <property type="term" value="F:ATP binding"/>
    <property type="evidence" value="ECO:0007669"/>
    <property type="project" value="UniProtKB-KW"/>
</dbReference>
<dbReference type="RefSeq" id="WP_025226442.1">
    <property type="nucleotide sequence ID" value="NZ_CP007139.1"/>
</dbReference>
<sequence>MLQVQNLSKRFGGSTAVEDLSFTVNAGEIVGLLGPNGAGKTTSIRCIASLLQPTSGRILLNGHDVAENPVAAKRALAFVPEVPNPYEMLTVMEHLRFVAAAYRMEDELKNAEEILTRLDLWEKRNELGASLSKGMRQKLACACAFIHQAQVFLFDEPLIGLDPKGMRELKSMIMERRSQGNAILISTHMLDTAERLCDRVVILNRGRLIAEGTVEELHQKLSSGADVTLEDMFLQLTEEVPA</sequence>
<dbReference type="eggNOG" id="COG1131">
    <property type="taxonomic scope" value="Bacteria"/>
</dbReference>
<dbReference type="PANTHER" id="PTHR42939:SF1">
    <property type="entry name" value="ABC TRANSPORTER ATP-BINDING PROTEIN ALBC-RELATED"/>
    <property type="match status" value="1"/>
</dbReference>
<evidence type="ECO:0000256" key="2">
    <source>
        <dbReference type="ARBA" id="ARBA00022741"/>
    </source>
</evidence>
<dbReference type="InterPro" id="IPR051782">
    <property type="entry name" value="ABC_Transporter_VariousFunc"/>
</dbReference>
<evidence type="ECO:0000259" key="4">
    <source>
        <dbReference type="PROSITE" id="PS50893"/>
    </source>
</evidence>
<dbReference type="GO" id="GO:0016887">
    <property type="term" value="F:ATP hydrolysis activity"/>
    <property type="evidence" value="ECO:0007669"/>
    <property type="project" value="InterPro"/>
</dbReference>
<accession>A0A068NQB7</accession>
<reference evidence="5 6" key="1">
    <citation type="journal article" date="2014" name="PLoS ONE">
        <title>The first complete genome sequence of the class fimbriimonadia in the phylum armatimonadetes.</title>
        <authorList>
            <person name="Hu Z.Y."/>
            <person name="Wang Y.Z."/>
            <person name="Im W.T."/>
            <person name="Wang S.Y."/>
            <person name="Zhao G.P."/>
            <person name="Zheng H.J."/>
            <person name="Quan Z.X."/>
        </authorList>
    </citation>
    <scope>NUCLEOTIDE SEQUENCE [LARGE SCALE GENOMIC DNA]</scope>
    <source>
        <strain evidence="5">Gsoil 348</strain>
    </source>
</reference>
<evidence type="ECO:0000313" key="5">
    <source>
        <dbReference type="EMBL" id="AIE84950.1"/>
    </source>
</evidence>
<gene>
    <name evidence="5" type="ORF">OP10G_1582</name>
</gene>
<dbReference type="AlphaFoldDB" id="A0A068NQB7"/>
<dbReference type="Pfam" id="PF00005">
    <property type="entry name" value="ABC_tran"/>
    <property type="match status" value="1"/>
</dbReference>
<evidence type="ECO:0000256" key="1">
    <source>
        <dbReference type="ARBA" id="ARBA00022448"/>
    </source>
</evidence>